<dbReference type="InterPro" id="IPR000719">
    <property type="entry name" value="Prot_kinase_dom"/>
</dbReference>
<evidence type="ECO:0000259" key="1">
    <source>
        <dbReference type="PROSITE" id="PS50011"/>
    </source>
</evidence>
<dbReference type="InterPro" id="IPR011009">
    <property type="entry name" value="Kinase-like_dom_sf"/>
</dbReference>
<dbReference type="Gene3D" id="1.10.510.10">
    <property type="entry name" value="Transferase(Phosphotransferase) domain 1"/>
    <property type="match status" value="1"/>
</dbReference>
<dbReference type="Proteomes" id="UP001465755">
    <property type="component" value="Unassembled WGS sequence"/>
</dbReference>
<proteinExistence type="predicted"/>
<feature type="domain" description="Protein kinase" evidence="1">
    <location>
        <begin position="25"/>
        <end position="195"/>
    </location>
</feature>
<evidence type="ECO:0000313" key="2">
    <source>
        <dbReference type="EMBL" id="KAK9789553.1"/>
    </source>
</evidence>
<keyword evidence="3" id="KW-1185">Reference proteome</keyword>
<accession>A0AAW1NPV7</accession>
<organism evidence="2 3">
    <name type="scientific">Symbiochloris irregularis</name>
    <dbReference type="NCBI Taxonomy" id="706552"/>
    <lineage>
        <taxon>Eukaryota</taxon>
        <taxon>Viridiplantae</taxon>
        <taxon>Chlorophyta</taxon>
        <taxon>core chlorophytes</taxon>
        <taxon>Trebouxiophyceae</taxon>
        <taxon>Trebouxiales</taxon>
        <taxon>Trebouxiaceae</taxon>
        <taxon>Symbiochloris</taxon>
    </lineage>
</organism>
<comment type="caution">
    <text evidence="2">The sequence shown here is derived from an EMBL/GenBank/DDBJ whole genome shotgun (WGS) entry which is preliminary data.</text>
</comment>
<dbReference type="GO" id="GO:0004672">
    <property type="term" value="F:protein kinase activity"/>
    <property type="evidence" value="ECO:0007669"/>
    <property type="project" value="InterPro"/>
</dbReference>
<dbReference type="Pfam" id="PF03109">
    <property type="entry name" value="ABC1"/>
    <property type="match status" value="1"/>
</dbReference>
<dbReference type="SUPFAM" id="SSF56112">
    <property type="entry name" value="Protein kinase-like (PK-like)"/>
    <property type="match status" value="1"/>
</dbReference>
<gene>
    <name evidence="2" type="ORF">WJX73_002628</name>
</gene>
<dbReference type="AlphaFoldDB" id="A0AAW1NPV7"/>
<dbReference type="PANTHER" id="PTHR37171:SF1">
    <property type="entry name" value="SERINE_THREONINE-PROTEIN KINASE YRZF-RELATED"/>
    <property type="match status" value="1"/>
</dbReference>
<sequence>MISSVASPRSNPYQPAELLSGELTFSLTDFLQRQRLGDGVVAADFFGEQVAMKVMDAMYSQEQEDEMYAEMKAYLHMQPLQGHVIPYLRAAGFHTFRAFPLIATQLINSKTLGWPLELEDEARQALLEGLLKIHDSGVLHGDIHPGNFLVREDSPKDIFWIDFGKSTIDASIDRNDARAVEEQKLLRAFLGMQPT</sequence>
<dbReference type="InterPro" id="IPR052396">
    <property type="entry name" value="Meiotic_Drive_Suppr_Kinase"/>
</dbReference>
<dbReference type="GO" id="GO:0005524">
    <property type="term" value="F:ATP binding"/>
    <property type="evidence" value="ECO:0007669"/>
    <property type="project" value="InterPro"/>
</dbReference>
<protein>
    <recommendedName>
        <fullName evidence="1">Protein kinase domain-containing protein</fullName>
    </recommendedName>
</protein>
<name>A0AAW1NPV7_9CHLO</name>
<reference evidence="2 3" key="1">
    <citation type="journal article" date="2024" name="Nat. Commun.">
        <title>Phylogenomics reveals the evolutionary origins of lichenization in chlorophyte algae.</title>
        <authorList>
            <person name="Puginier C."/>
            <person name="Libourel C."/>
            <person name="Otte J."/>
            <person name="Skaloud P."/>
            <person name="Haon M."/>
            <person name="Grisel S."/>
            <person name="Petersen M."/>
            <person name="Berrin J.G."/>
            <person name="Delaux P.M."/>
            <person name="Dal Grande F."/>
            <person name="Keller J."/>
        </authorList>
    </citation>
    <scope>NUCLEOTIDE SEQUENCE [LARGE SCALE GENOMIC DNA]</scope>
    <source>
        <strain evidence="2 3">SAG 2036</strain>
    </source>
</reference>
<dbReference type="PROSITE" id="PS50011">
    <property type="entry name" value="PROTEIN_KINASE_DOM"/>
    <property type="match status" value="1"/>
</dbReference>
<evidence type="ECO:0000313" key="3">
    <source>
        <dbReference type="Proteomes" id="UP001465755"/>
    </source>
</evidence>
<dbReference type="InterPro" id="IPR004147">
    <property type="entry name" value="ABC1_dom"/>
</dbReference>
<dbReference type="EMBL" id="JALJOQ010000206">
    <property type="protein sequence ID" value="KAK9789553.1"/>
    <property type="molecule type" value="Genomic_DNA"/>
</dbReference>
<dbReference type="PANTHER" id="PTHR37171">
    <property type="entry name" value="SERINE/THREONINE-PROTEIN KINASE YRZF-RELATED"/>
    <property type="match status" value="1"/>
</dbReference>